<proteinExistence type="predicted"/>
<evidence type="ECO:0000256" key="1">
    <source>
        <dbReference type="SAM" id="MobiDB-lite"/>
    </source>
</evidence>
<evidence type="ECO:0000313" key="3">
    <source>
        <dbReference type="Proteomes" id="UP000233551"/>
    </source>
</evidence>
<keyword evidence="3" id="KW-1185">Reference proteome</keyword>
<dbReference type="EMBL" id="PGOL01002147">
    <property type="protein sequence ID" value="PKI50075.1"/>
    <property type="molecule type" value="Genomic_DNA"/>
</dbReference>
<organism evidence="2 3">
    <name type="scientific">Punica granatum</name>
    <name type="common">Pomegranate</name>
    <dbReference type="NCBI Taxonomy" id="22663"/>
    <lineage>
        <taxon>Eukaryota</taxon>
        <taxon>Viridiplantae</taxon>
        <taxon>Streptophyta</taxon>
        <taxon>Embryophyta</taxon>
        <taxon>Tracheophyta</taxon>
        <taxon>Spermatophyta</taxon>
        <taxon>Magnoliopsida</taxon>
        <taxon>eudicotyledons</taxon>
        <taxon>Gunneridae</taxon>
        <taxon>Pentapetalae</taxon>
        <taxon>rosids</taxon>
        <taxon>malvids</taxon>
        <taxon>Myrtales</taxon>
        <taxon>Lythraceae</taxon>
        <taxon>Punica</taxon>
    </lineage>
</organism>
<comment type="caution">
    <text evidence="2">The sequence shown here is derived from an EMBL/GenBank/DDBJ whole genome shotgun (WGS) entry which is preliminary data.</text>
</comment>
<dbReference type="Proteomes" id="UP000233551">
    <property type="component" value="Unassembled WGS sequence"/>
</dbReference>
<sequence>MASHPSSKEGFLGSLLHLSVQQLTSHFPNSFSSLRHSTERCPIWNSKNPSQCQSDQRHVRAHFGSIPLKLGRLRSLTDAFSDGAPGGPTHSQVNGTPKRTYRHPGTTGVVERVSDDLSELYGAPRMTFQW</sequence>
<accession>A0A2I0J1F8</accession>
<dbReference type="AlphaFoldDB" id="A0A2I0J1F8"/>
<gene>
    <name evidence="2" type="ORF">CRG98_029513</name>
</gene>
<name>A0A2I0J1F8_PUNGR</name>
<protein>
    <submittedName>
        <fullName evidence="2">Uncharacterized protein</fullName>
    </submittedName>
</protein>
<feature type="region of interest" description="Disordered" evidence="1">
    <location>
        <begin position="79"/>
        <end position="106"/>
    </location>
</feature>
<reference evidence="2 3" key="1">
    <citation type="submission" date="2017-11" db="EMBL/GenBank/DDBJ databases">
        <title>De-novo sequencing of pomegranate (Punica granatum L.) genome.</title>
        <authorList>
            <person name="Akparov Z."/>
            <person name="Amiraslanov A."/>
            <person name="Hajiyeva S."/>
            <person name="Abbasov M."/>
            <person name="Kaur K."/>
            <person name="Hamwieh A."/>
            <person name="Solovyev V."/>
            <person name="Salamov A."/>
            <person name="Braich B."/>
            <person name="Kosarev P."/>
            <person name="Mahmoud A."/>
            <person name="Hajiyev E."/>
            <person name="Babayeva S."/>
            <person name="Izzatullayeva V."/>
            <person name="Mammadov A."/>
            <person name="Mammadov A."/>
            <person name="Sharifova S."/>
            <person name="Ojaghi J."/>
            <person name="Eynullazada K."/>
            <person name="Bayramov B."/>
            <person name="Abdulazimova A."/>
            <person name="Shahmuradov I."/>
        </authorList>
    </citation>
    <scope>NUCLEOTIDE SEQUENCE [LARGE SCALE GENOMIC DNA]</scope>
    <source>
        <strain evidence="3">cv. AG2017</strain>
        <tissue evidence="2">Leaf</tissue>
    </source>
</reference>
<evidence type="ECO:0000313" key="2">
    <source>
        <dbReference type="EMBL" id="PKI50075.1"/>
    </source>
</evidence>